<evidence type="ECO:0000256" key="9">
    <source>
        <dbReference type="PIRNR" id="PIRNR009407"/>
    </source>
</evidence>
<gene>
    <name evidence="14" type="ORF">SAMN02927921_02161</name>
</gene>
<feature type="binding site" evidence="11">
    <location>
        <position position="146"/>
    </location>
    <ligand>
        <name>D-threo-isocitrate</name>
        <dbReference type="ChEBI" id="CHEBI:15562"/>
    </ligand>
</feature>
<dbReference type="EC" id="1.1.1.42" evidence="9"/>
<feature type="site" description="Critical for catalysis" evidence="10">
    <location>
        <position position="421"/>
    </location>
</feature>
<comment type="catalytic activity">
    <reaction evidence="7 9">
        <text>D-threo-isocitrate + NADP(+) = 2-oxoglutarate + CO2 + NADPH</text>
        <dbReference type="Rhea" id="RHEA:19629"/>
        <dbReference type="ChEBI" id="CHEBI:15562"/>
        <dbReference type="ChEBI" id="CHEBI:16526"/>
        <dbReference type="ChEBI" id="CHEBI:16810"/>
        <dbReference type="ChEBI" id="CHEBI:57783"/>
        <dbReference type="ChEBI" id="CHEBI:58349"/>
        <dbReference type="EC" id="1.1.1.42"/>
    </reaction>
</comment>
<evidence type="ECO:0000313" key="15">
    <source>
        <dbReference type="Proteomes" id="UP000182248"/>
    </source>
</evidence>
<dbReference type="InterPro" id="IPR004436">
    <property type="entry name" value="Isocitrate_DH_NADP_mono"/>
</dbReference>
<organism evidence="14 15">
    <name type="scientific">Sinomicrobium oceani</name>
    <dbReference type="NCBI Taxonomy" id="1150368"/>
    <lineage>
        <taxon>Bacteria</taxon>
        <taxon>Pseudomonadati</taxon>
        <taxon>Bacteroidota</taxon>
        <taxon>Flavobacteriia</taxon>
        <taxon>Flavobacteriales</taxon>
        <taxon>Flavobacteriaceae</taxon>
        <taxon>Sinomicrobium</taxon>
    </lineage>
</organism>
<comment type="similarity">
    <text evidence="8 9">Belongs to the monomeric-type IDH family.</text>
</comment>
<sequence>MSQTPKIVYTKTDEAPALATRSLLSIIQSFTASSGIAIEVKDISLAGRILANFPDYLTESQRVGDALAELGELAKTPEANIIKLPNISASVPQLEAAIKELQRKGYAIPDYPDDASTQEDKEIKARYDKIKGSAVNPVLREGNSDRRAPKAVKNYAKKHPHSMGAWASDSKSHVATMEAGDFRHNEKSYTLPQNDTLKISLKQNDGHTTVLKASLPVLRGEIVDGTTLSKKALIAFLQEQVKEAKAQGVLFSLHMKATMMKVSDPIIFGHAVRVFFAPVFEKYGDVLSKAGADANNGLGDILAVVQSLPEDQKNAIEAEIKDCIANGPQLAMVNSDRGITNLHVPSDVIIDASMPAMIRNSGRMWNAEGKAQDTKAVIPDSSYADVYQATIAFCKEHGAFDPTTMGTVPNVGLMAQKAEEYGSHDKTFEITADGVVQVTDSEGKVIMEHHVAQGDIWRMCQTKDAPVQDWVKLAVNRARATQTPAIFWLDKNRAHDAELIKKVNKYLPEHDTKGLDIRILAPAEATEFTLKRLKTGEDTISVTGNVLRDYLTDLFPILEVGTSAKMLSIVPLMNGGGLFETGAGGSAPKHVEQFLEENHLRWDSLGEFLALAVSLEHLGNKYNNTKALILAEALDAATEKYLENDRSPSRKVHEPDNRTSHFYLALYWAQALAKQSKDKELQAEFTPLAAELESKENDIVNELNTIQGKPVNIGGYYIPDEKLATEAMRPVQVLNSSLAKLQEA</sequence>
<dbReference type="PANTHER" id="PTHR36999:SF1">
    <property type="entry name" value="ISOCITRATE DEHYDROGENASE (NADP(+))"/>
    <property type="match status" value="1"/>
</dbReference>
<dbReference type="Pfam" id="PF03971">
    <property type="entry name" value="IDH"/>
    <property type="match status" value="1"/>
</dbReference>
<keyword evidence="1 9" id="KW-0329">Glyoxylate bypass</keyword>
<feature type="binding site" evidence="13">
    <location>
        <begin position="83"/>
        <end position="88"/>
    </location>
    <ligand>
        <name>NADP(+)</name>
        <dbReference type="ChEBI" id="CHEBI:58349"/>
    </ligand>
</feature>
<feature type="binding site" evidence="13">
    <location>
        <begin position="601"/>
        <end position="603"/>
    </location>
    <ligand>
        <name>NADP(+)</name>
        <dbReference type="ChEBI" id="CHEBI:58349"/>
    </ligand>
</feature>
<evidence type="ECO:0000256" key="3">
    <source>
        <dbReference type="ARBA" id="ARBA00022723"/>
    </source>
</evidence>
<dbReference type="Proteomes" id="UP000182248">
    <property type="component" value="Unassembled WGS sequence"/>
</dbReference>
<dbReference type="PANTHER" id="PTHR36999">
    <property type="entry name" value="ISOCITRATE DEHYDROGENASE [NADP]"/>
    <property type="match status" value="1"/>
</dbReference>
<dbReference type="GO" id="GO:0006099">
    <property type="term" value="P:tricarboxylic acid cycle"/>
    <property type="evidence" value="ECO:0007669"/>
    <property type="project" value="UniProtKB-KW"/>
</dbReference>
<proteinExistence type="inferred from homology"/>
<reference evidence="14 15" key="1">
    <citation type="submission" date="2016-11" db="EMBL/GenBank/DDBJ databases">
        <authorList>
            <person name="Jaros S."/>
            <person name="Januszkiewicz K."/>
            <person name="Wedrychowicz H."/>
        </authorList>
    </citation>
    <scope>NUCLEOTIDE SEQUENCE [LARGE SCALE GENOMIC DNA]</scope>
    <source>
        <strain evidence="14 15">CGMCC 1.12145</strain>
    </source>
</reference>
<dbReference type="GO" id="GO:0006097">
    <property type="term" value="P:glyoxylate cycle"/>
    <property type="evidence" value="ECO:0007669"/>
    <property type="project" value="UniProtKB-KW"/>
</dbReference>
<dbReference type="OrthoDB" id="9807643at2"/>
<dbReference type="AlphaFoldDB" id="A0A1K1Q1Q4"/>
<evidence type="ECO:0000256" key="2">
    <source>
        <dbReference type="ARBA" id="ARBA00022532"/>
    </source>
</evidence>
<feature type="binding site" evidence="12">
    <location>
        <position position="351"/>
    </location>
    <ligand>
        <name>Mg(2+)</name>
        <dbReference type="ChEBI" id="CHEBI:18420"/>
    </ligand>
</feature>
<keyword evidence="2 9" id="KW-0816">Tricarboxylic acid cycle</keyword>
<feature type="binding site" evidence="12">
    <location>
        <position position="553"/>
    </location>
    <ligand>
        <name>Mg(2+)</name>
        <dbReference type="ChEBI" id="CHEBI:18420"/>
    </ligand>
</feature>
<keyword evidence="15" id="KW-1185">Reference proteome</keyword>
<feature type="binding site" evidence="13">
    <location>
        <position position="590"/>
    </location>
    <ligand>
        <name>NADP(+)</name>
        <dbReference type="ChEBI" id="CHEBI:58349"/>
    </ligand>
</feature>
<dbReference type="RefSeq" id="WP_072317391.1">
    <property type="nucleotide sequence ID" value="NZ_FPJE01000011.1"/>
</dbReference>
<evidence type="ECO:0000256" key="5">
    <source>
        <dbReference type="ARBA" id="ARBA00022857"/>
    </source>
</evidence>
<evidence type="ECO:0000256" key="13">
    <source>
        <dbReference type="PIRSR" id="PIRSR009407-4"/>
    </source>
</evidence>
<feature type="site" description="Critical for catalysis" evidence="10">
    <location>
        <position position="256"/>
    </location>
</feature>
<dbReference type="GO" id="GO:0046872">
    <property type="term" value="F:metal ion binding"/>
    <property type="evidence" value="ECO:0007669"/>
    <property type="project" value="UniProtKB-KW"/>
</dbReference>
<feature type="binding site" evidence="11">
    <location>
        <position position="548"/>
    </location>
    <ligand>
        <name>D-threo-isocitrate</name>
        <dbReference type="ChEBI" id="CHEBI:15562"/>
    </ligand>
</feature>
<keyword evidence="6 9" id="KW-0560">Oxidoreductase</keyword>
<keyword evidence="5 9" id="KW-0521">NADP</keyword>
<keyword evidence="3 12" id="KW-0479">Metal-binding</keyword>
<dbReference type="GO" id="GO:0004450">
    <property type="term" value="F:isocitrate dehydrogenase (NADP+) activity"/>
    <property type="evidence" value="ECO:0007669"/>
    <property type="project" value="UniProtKB-EC"/>
</dbReference>
<dbReference type="PIRSF" id="PIRSF009407">
    <property type="entry name" value="IDH_monmr"/>
    <property type="match status" value="1"/>
</dbReference>
<evidence type="ECO:0000256" key="1">
    <source>
        <dbReference type="ARBA" id="ARBA00022435"/>
    </source>
</evidence>
<feature type="binding site" evidence="12">
    <location>
        <position position="549"/>
    </location>
    <ligand>
        <name>Mg(2+)</name>
        <dbReference type="ChEBI" id="CHEBI:18420"/>
    </ligand>
</feature>
<keyword evidence="4 12" id="KW-0460">Magnesium</keyword>
<evidence type="ECO:0000256" key="4">
    <source>
        <dbReference type="ARBA" id="ARBA00022842"/>
    </source>
</evidence>
<feature type="binding site" evidence="13">
    <location>
        <position position="136"/>
    </location>
    <ligand>
        <name>NADP(+)</name>
        <dbReference type="ChEBI" id="CHEBI:58349"/>
    </ligand>
</feature>
<evidence type="ECO:0000256" key="8">
    <source>
        <dbReference type="ARBA" id="ARBA00046318"/>
    </source>
</evidence>
<feature type="binding site" evidence="13">
    <location>
        <begin position="585"/>
        <end position="586"/>
    </location>
    <ligand>
        <name>NADP(+)</name>
        <dbReference type="ChEBI" id="CHEBI:58349"/>
    </ligand>
</feature>
<evidence type="ECO:0000256" key="7">
    <source>
        <dbReference type="ARBA" id="ARBA00023554"/>
    </source>
</evidence>
<feature type="binding site" evidence="13">
    <location>
        <position position="650"/>
    </location>
    <ligand>
        <name>NADP(+)</name>
        <dbReference type="ChEBI" id="CHEBI:58349"/>
    </ligand>
</feature>
<evidence type="ECO:0000256" key="10">
    <source>
        <dbReference type="PIRSR" id="PIRSR009407-1"/>
    </source>
</evidence>
<dbReference type="Gene3D" id="3.40.718.10">
    <property type="entry name" value="Isopropylmalate Dehydrogenase"/>
    <property type="match status" value="1"/>
</dbReference>
<protein>
    <recommendedName>
        <fullName evidence="9">Isocitrate dehydrogenase [NADP]</fullName>
        <ecNumber evidence="9">1.1.1.42</ecNumber>
    </recommendedName>
    <alternativeName>
        <fullName evidence="9">Oxalosuccinate decarboxylase</fullName>
    </alternativeName>
</protein>
<evidence type="ECO:0000256" key="6">
    <source>
        <dbReference type="ARBA" id="ARBA00023002"/>
    </source>
</evidence>
<feature type="binding site" evidence="11">
    <location>
        <begin position="133"/>
        <end position="140"/>
    </location>
    <ligand>
        <name>substrate</name>
    </ligand>
</feature>
<dbReference type="STRING" id="1150368.SAMN02927921_02161"/>
<name>A0A1K1Q1Q4_9FLAO</name>
<evidence type="ECO:0000256" key="12">
    <source>
        <dbReference type="PIRSR" id="PIRSR009407-3"/>
    </source>
</evidence>
<comment type="cofactor">
    <cofactor evidence="12">
        <name>Mg(2+)</name>
        <dbReference type="ChEBI" id="CHEBI:18420"/>
    </cofactor>
    <cofactor evidence="12">
        <name>Mn(2+)</name>
        <dbReference type="ChEBI" id="CHEBI:29035"/>
    </cofactor>
    <text evidence="12">Binds 1 Mg(2+) or Mn(2+) ion per subunit.</text>
</comment>
<dbReference type="NCBIfam" id="TIGR00178">
    <property type="entry name" value="monomer_idh"/>
    <property type="match status" value="1"/>
</dbReference>
<evidence type="ECO:0000256" key="11">
    <source>
        <dbReference type="PIRSR" id="PIRSR009407-2"/>
    </source>
</evidence>
<evidence type="ECO:0000313" key="14">
    <source>
        <dbReference type="EMBL" id="SFW53645.1"/>
    </source>
</evidence>
<dbReference type="EMBL" id="FPJE01000011">
    <property type="protein sequence ID" value="SFW53645.1"/>
    <property type="molecule type" value="Genomic_DNA"/>
</dbReference>
<dbReference type="SUPFAM" id="SSF53659">
    <property type="entry name" value="Isocitrate/Isopropylmalate dehydrogenase-like"/>
    <property type="match status" value="1"/>
</dbReference>
<accession>A0A1K1Q1Q4</accession>